<evidence type="ECO:0008006" key="9">
    <source>
        <dbReference type="Google" id="ProtNLM"/>
    </source>
</evidence>
<dbReference type="GO" id="GO:0016020">
    <property type="term" value="C:membrane"/>
    <property type="evidence" value="ECO:0007669"/>
    <property type="project" value="UniProtKB-SubCell"/>
</dbReference>
<evidence type="ECO:0000256" key="3">
    <source>
        <dbReference type="ARBA" id="ARBA00022692"/>
    </source>
</evidence>
<evidence type="ECO:0000256" key="1">
    <source>
        <dbReference type="ARBA" id="ARBA00004370"/>
    </source>
</evidence>
<keyword evidence="3 6" id="KW-0812">Transmembrane</keyword>
<reference evidence="7 8" key="1">
    <citation type="submission" date="2015-10" db="EMBL/GenBank/DDBJ databases">
        <authorList>
            <person name="Gilbert D.G."/>
        </authorList>
    </citation>
    <scope>NUCLEOTIDE SEQUENCE [LARGE SCALE GENOMIC DNA]</scope>
    <source>
        <strain evidence="7">COMA1</strain>
    </source>
</reference>
<dbReference type="STRING" id="1742972.COMA1_90041"/>
<dbReference type="Pfam" id="PF04930">
    <property type="entry name" value="FUN14"/>
    <property type="match status" value="1"/>
</dbReference>
<organism evidence="7 8">
    <name type="scientific">Candidatus Nitrospira nitrosa</name>
    <dbReference type="NCBI Taxonomy" id="1742972"/>
    <lineage>
        <taxon>Bacteria</taxon>
        <taxon>Pseudomonadati</taxon>
        <taxon>Nitrospirota</taxon>
        <taxon>Nitrospiria</taxon>
        <taxon>Nitrospirales</taxon>
        <taxon>Nitrospiraceae</taxon>
        <taxon>Nitrospira</taxon>
    </lineage>
</organism>
<evidence type="ECO:0000313" key="8">
    <source>
        <dbReference type="Proteomes" id="UP000199032"/>
    </source>
</evidence>
<protein>
    <recommendedName>
        <fullName evidence="9">FUN14 family protein</fullName>
    </recommendedName>
</protein>
<dbReference type="OrthoDB" id="9800472at2"/>
<dbReference type="InterPro" id="IPR007014">
    <property type="entry name" value="FUN14"/>
</dbReference>
<sequence length="148" mass="15329">MSNPAPGAKSSLLAKTLGPLLSDPPWAAKPFLAAGATTVAGLGAWLTDMMSPALARGGASFLGGFLVGWAFRKTLKIAVIITLSLAALVAILKTTGWIHLEWNLIQSDVNRTLNWAQGQAQSLKEVAVGYLPSAGAGVAGAFFGLRKK</sequence>
<evidence type="ECO:0000256" key="5">
    <source>
        <dbReference type="ARBA" id="ARBA00023136"/>
    </source>
</evidence>
<evidence type="ECO:0000256" key="4">
    <source>
        <dbReference type="ARBA" id="ARBA00022989"/>
    </source>
</evidence>
<dbReference type="Proteomes" id="UP000199032">
    <property type="component" value="Unassembled WGS sequence"/>
</dbReference>
<gene>
    <name evidence="7" type="ORF">COMA1_90041</name>
</gene>
<accession>A0A0S4LSW3</accession>
<dbReference type="RefSeq" id="WP_090751356.1">
    <property type="nucleotide sequence ID" value="NZ_CZQA01000015.1"/>
</dbReference>
<evidence type="ECO:0000256" key="2">
    <source>
        <dbReference type="ARBA" id="ARBA00009160"/>
    </source>
</evidence>
<comment type="subcellular location">
    <subcellularLocation>
        <location evidence="1">Membrane</location>
    </subcellularLocation>
</comment>
<name>A0A0S4LSW3_9BACT</name>
<feature type="transmembrane region" description="Helical" evidence="6">
    <location>
        <begin position="77"/>
        <end position="98"/>
    </location>
</feature>
<evidence type="ECO:0000256" key="6">
    <source>
        <dbReference type="SAM" id="Phobius"/>
    </source>
</evidence>
<keyword evidence="5 6" id="KW-0472">Membrane</keyword>
<keyword evidence="4 6" id="KW-1133">Transmembrane helix</keyword>
<proteinExistence type="inferred from homology"/>
<dbReference type="EMBL" id="CZQA01000015">
    <property type="protein sequence ID" value="CUS39754.1"/>
    <property type="molecule type" value="Genomic_DNA"/>
</dbReference>
<dbReference type="AlphaFoldDB" id="A0A0S4LSW3"/>
<feature type="transmembrane region" description="Helical" evidence="6">
    <location>
        <begin position="53"/>
        <end position="71"/>
    </location>
</feature>
<evidence type="ECO:0000313" key="7">
    <source>
        <dbReference type="EMBL" id="CUS39754.1"/>
    </source>
</evidence>
<comment type="similarity">
    <text evidence="2">Belongs to the FUN14 family.</text>
</comment>
<keyword evidence="8" id="KW-1185">Reference proteome</keyword>